<dbReference type="OrthoDB" id="6400670at2"/>
<dbReference type="GO" id="GO:0003700">
    <property type="term" value="F:DNA-binding transcription factor activity"/>
    <property type="evidence" value="ECO:0007669"/>
    <property type="project" value="InterPro"/>
</dbReference>
<dbReference type="SMART" id="SM00347">
    <property type="entry name" value="HTH_MARR"/>
    <property type="match status" value="1"/>
</dbReference>
<proteinExistence type="predicted"/>
<dbReference type="InterPro" id="IPR039422">
    <property type="entry name" value="MarR/SlyA-like"/>
</dbReference>
<reference evidence="2 3" key="1">
    <citation type="submission" date="2017-05" db="EMBL/GenBank/DDBJ databases">
        <authorList>
            <person name="Song R."/>
            <person name="Chenine A.L."/>
            <person name="Ruprecht R.M."/>
        </authorList>
    </citation>
    <scope>NUCLEOTIDE SEQUENCE [LARGE SCALE GENOMIC DNA]</scope>
    <source>
        <strain evidence="2 3">CECT 8663</strain>
    </source>
</reference>
<dbReference type="Pfam" id="PF12802">
    <property type="entry name" value="MarR_2"/>
    <property type="match status" value="1"/>
</dbReference>
<dbReference type="AlphaFoldDB" id="A0A238L2Z9"/>
<evidence type="ECO:0000259" key="1">
    <source>
        <dbReference type="PROSITE" id="PS50995"/>
    </source>
</evidence>
<protein>
    <submittedName>
        <fullName evidence="2">MarR family protein</fullName>
    </submittedName>
</protein>
<dbReference type="EMBL" id="FXYH01000021">
    <property type="protein sequence ID" value="SMX49475.1"/>
    <property type="molecule type" value="Genomic_DNA"/>
</dbReference>
<dbReference type="PANTHER" id="PTHR33164:SF43">
    <property type="entry name" value="HTH-TYPE TRANSCRIPTIONAL REPRESSOR YETL"/>
    <property type="match status" value="1"/>
</dbReference>
<name>A0A238L2Z9_9RHOB</name>
<evidence type="ECO:0000313" key="3">
    <source>
        <dbReference type="Proteomes" id="UP000220836"/>
    </source>
</evidence>
<dbReference type="InterPro" id="IPR000835">
    <property type="entry name" value="HTH_MarR-typ"/>
</dbReference>
<dbReference type="Proteomes" id="UP000220836">
    <property type="component" value="Unassembled WGS sequence"/>
</dbReference>
<sequence length="149" mass="16254">MSSSEGALAISLISELLTADQLLRARLGKVLPNKMELSHFSVLNLLTRGGEKTPAQLARAFHLTRGAMTNTLGKLEIAGYVHIRPDWDDARRKLVSISPAGRAARDAALAAIVPMLDNMMTDLGEDKVRAALPVLREIRLRLDEDDKTG</sequence>
<gene>
    <name evidence="2" type="ORF">PEV8663_04229</name>
</gene>
<dbReference type="InterPro" id="IPR036388">
    <property type="entry name" value="WH-like_DNA-bd_sf"/>
</dbReference>
<keyword evidence="3" id="KW-1185">Reference proteome</keyword>
<feature type="domain" description="HTH marR-type" evidence="1">
    <location>
        <begin position="9"/>
        <end position="140"/>
    </location>
</feature>
<evidence type="ECO:0000313" key="2">
    <source>
        <dbReference type="EMBL" id="SMX49475.1"/>
    </source>
</evidence>
<dbReference type="RefSeq" id="WP_097806642.1">
    <property type="nucleotide sequence ID" value="NZ_FXYH01000021.1"/>
</dbReference>
<dbReference type="SUPFAM" id="SSF46785">
    <property type="entry name" value="Winged helix' DNA-binding domain"/>
    <property type="match status" value="1"/>
</dbReference>
<organism evidence="2 3">
    <name type="scientific">Pelagimonas varians</name>
    <dbReference type="NCBI Taxonomy" id="696760"/>
    <lineage>
        <taxon>Bacteria</taxon>
        <taxon>Pseudomonadati</taxon>
        <taxon>Pseudomonadota</taxon>
        <taxon>Alphaproteobacteria</taxon>
        <taxon>Rhodobacterales</taxon>
        <taxon>Roseobacteraceae</taxon>
        <taxon>Pelagimonas</taxon>
    </lineage>
</organism>
<dbReference type="PROSITE" id="PS50995">
    <property type="entry name" value="HTH_MARR_2"/>
    <property type="match status" value="1"/>
</dbReference>
<dbReference type="Gene3D" id="1.10.10.10">
    <property type="entry name" value="Winged helix-like DNA-binding domain superfamily/Winged helix DNA-binding domain"/>
    <property type="match status" value="1"/>
</dbReference>
<dbReference type="PANTHER" id="PTHR33164">
    <property type="entry name" value="TRANSCRIPTIONAL REGULATOR, MARR FAMILY"/>
    <property type="match status" value="1"/>
</dbReference>
<accession>A0A238L2Z9</accession>
<dbReference type="GO" id="GO:0006950">
    <property type="term" value="P:response to stress"/>
    <property type="evidence" value="ECO:0007669"/>
    <property type="project" value="TreeGrafter"/>
</dbReference>
<dbReference type="InterPro" id="IPR036390">
    <property type="entry name" value="WH_DNA-bd_sf"/>
</dbReference>